<protein>
    <submittedName>
        <fullName evidence="2">Uncharacterized protein</fullName>
    </submittedName>
</protein>
<organism evidence="2 3">
    <name type="scientific">Arthrobacter sunyaminii</name>
    <dbReference type="NCBI Taxonomy" id="2816859"/>
    <lineage>
        <taxon>Bacteria</taxon>
        <taxon>Bacillati</taxon>
        <taxon>Actinomycetota</taxon>
        <taxon>Actinomycetes</taxon>
        <taxon>Micrococcales</taxon>
        <taxon>Micrococcaceae</taxon>
        <taxon>Arthrobacter</taxon>
    </lineage>
</organism>
<proteinExistence type="predicted"/>
<reference evidence="2" key="1">
    <citation type="submission" date="2021-06" db="EMBL/GenBank/DDBJ databases">
        <title>Novel species in genus Arthrobacter.</title>
        <authorList>
            <person name="Zhang G."/>
        </authorList>
    </citation>
    <scope>NUCLEOTIDE SEQUENCE</scope>
    <source>
        <strain evidence="2">Zg-ZUI122</strain>
    </source>
</reference>
<keyword evidence="3" id="KW-1185">Reference proteome</keyword>
<gene>
    <name evidence="2" type="ORF">KG104_05335</name>
</gene>
<evidence type="ECO:0000313" key="2">
    <source>
        <dbReference type="EMBL" id="QWQ37189.1"/>
    </source>
</evidence>
<accession>A0A975S7F2</accession>
<feature type="transmembrane region" description="Helical" evidence="1">
    <location>
        <begin position="21"/>
        <end position="43"/>
    </location>
</feature>
<dbReference type="EMBL" id="CP076456">
    <property type="protein sequence ID" value="QWQ37189.1"/>
    <property type="molecule type" value="Genomic_DNA"/>
</dbReference>
<sequence>MSTTMTRREWRQDRARQQRTMRIGYGIVIATAVMCVAVFIVALTQPV</sequence>
<dbReference type="RefSeq" id="WP_181032373.1">
    <property type="nucleotide sequence ID" value="NZ_CP076456.1"/>
</dbReference>
<keyword evidence="1" id="KW-0472">Membrane</keyword>
<evidence type="ECO:0000313" key="3">
    <source>
        <dbReference type="Proteomes" id="UP000680588"/>
    </source>
</evidence>
<keyword evidence="1" id="KW-1133">Transmembrane helix</keyword>
<dbReference type="KEGG" id="asun:KG104_05335"/>
<evidence type="ECO:0000256" key="1">
    <source>
        <dbReference type="SAM" id="Phobius"/>
    </source>
</evidence>
<dbReference type="Proteomes" id="UP000680588">
    <property type="component" value="Chromosome"/>
</dbReference>
<name>A0A975S7F2_9MICC</name>
<dbReference type="AlphaFoldDB" id="A0A975S7F2"/>
<keyword evidence="1" id="KW-0812">Transmembrane</keyword>